<keyword evidence="4 6" id="KW-1133">Transmembrane helix</keyword>
<dbReference type="Gene3D" id="3.40.1710.10">
    <property type="entry name" value="abc type-2 transporter like domain"/>
    <property type="match status" value="1"/>
</dbReference>
<evidence type="ECO:0000256" key="4">
    <source>
        <dbReference type="ARBA" id="ARBA00022989"/>
    </source>
</evidence>
<accession>A0A940IHL0</accession>
<gene>
    <name evidence="8" type="ORF">IAB75_01485</name>
</gene>
<dbReference type="Proteomes" id="UP000725002">
    <property type="component" value="Unassembled WGS sequence"/>
</dbReference>
<feature type="transmembrane region" description="Helical" evidence="6">
    <location>
        <begin position="192"/>
        <end position="217"/>
    </location>
</feature>
<dbReference type="GO" id="GO:0005886">
    <property type="term" value="C:plasma membrane"/>
    <property type="evidence" value="ECO:0007669"/>
    <property type="project" value="UniProtKB-SubCell"/>
</dbReference>
<dbReference type="InterPro" id="IPR013525">
    <property type="entry name" value="ABC2_TM"/>
</dbReference>
<feature type="transmembrane region" description="Helical" evidence="6">
    <location>
        <begin position="356"/>
        <end position="374"/>
    </location>
</feature>
<evidence type="ECO:0000313" key="9">
    <source>
        <dbReference type="Proteomes" id="UP000725002"/>
    </source>
</evidence>
<organism evidence="8 9">
    <name type="scientific">Candidatus Cryptobacteroides avicola</name>
    <dbReference type="NCBI Taxonomy" id="2840757"/>
    <lineage>
        <taxon>Bacteria</taxon>
        <taxon>Pseudomonadati</taxon>
        <taxon>Bacteroidota</taxon>
        <taxon>Bacteroidia</taxon>
        <taxon>Bacteroidales</taxon>
        <taxon>Candidatus Cryptobacteroides</taxon>
    </lineage>
</organism>
<reference evidence="8" key="2">
    <citation type="journal article" date="2021" name="PeerJ">
        <title>Extensive microbial diversity within the chicken gut microbiome revealed by metagenomics and culture.</title>
        <authorList>
            <person name="Gilroy R."/>
            <person name="Ravi A."/>
            <person name="Getino M."/>
            <person name="Pursley I."/>
            <person name="Horton D.L."/>
            <person name="Alikhan N.F."/>
            <person name="Baker D."/>
            <person name="Gharbi K."/>
            <person name="Hall N."/>
            <person name="Watson M."/>
            <person name="Adriaenssens E.M."/>
            <person name="Foster-Nyarko E."/>
            <person name="Jarju S."/>
            <person name="Secka A."/>
            <person name="Antonio M."/>
            <person name="Oren A."/>
            <person name="Chaudhuri R.R."/>
            <person name="La Ragione R."/>
            <person name="Hildebrand F."/>
            <person name="Pallen M.J."/>
        </authorList>
    </citation>
    <scope>NUCLEOTIDE SEQUENCE</scope>
    <source>
        <strain evidence="8">G3-8215</strain>
    </source>
</reference>
<comment type="caution">
    <text evidence="8">The sequence shown here is derived from an EMBL/GenBank/DDBJ whole genome shotgun (WGS) entry which is preliminary data.</text>
</comment>
<feature type="domain" description="ABC-2 type transporter transmembrane" evidence="7">
    <location>
        <begin position="25"/>
        <end position="369"/>
    </location>
</feature>
<keyword evidence="5 6" id="KW-0472">Membrane</keyword>
<feature type="transmembrane region" description="Helical" evidence="6">
    <location>
        <begin position="21"/>
        <end position="43"/>
    </location>
</feature>
<dbReference type="InterPro" id="IPR051449">
    <property type="entry name" value="ABC-2_transporter_component"/>
</dbReference>
<feature type="transmembrane region" description="Helical" evidence="6">
    <location>
        <begin position="268"/>
        <end position="291"/>
    </location>
</feature>
<dbReference type="AlphaFoldDB" id="A0A940IHL0"/>
<keyword evidence="2" id="KW-1003">Cell membrane</keyword>
<sequence>MNFFHNIKSAMLRELRLMRQRPVYLLATIGVMAFCTVFFLTFLKDGMPEDLPVGVVDLDNSSLSRNITRQIDATQLGRTLKFESYRSAREALQTGEINAFCVFPDGMYEDVISGRQPTVTLYVNSLYFVGGALAYKDLLTMMNMASGGVQRELLRAKGMNDDAIMGQIQPIVIDAHQIGNVTTDYGVYLTNVLLPGILEMIVILVTVFALGSELKYGTSRHMLEKAGGSMSAAMIGKLIPYTVLFTVIGIICDMILYCWAGFPMAGSIWNMFIGTFVMVLSCQAVAFFIIGTLPILRLALSISALYSVLGFSLAGFTFPVEALPPYIQGLAAAFPLRHYYLMYVQEAIFGSGFGGWYPQIVYMLLFLFLPPLVYGRLKKAYRLQNFPRN</sequence>
<proteinExistence type="predicted"/>
<dbReference type="PANTHER" id="PTHR30294:SF47">
    <property type="entry name" value="INNER MEMBRANE TRANSPORT PERMEASE YHHJ"/>
    <property type="match status" value="1"/>
</dbReference>
<evidence type="ECO:0000256" key="1">
    <source>
        <dbReference type="ARBA" id="ARBA00004651"/>
    </source>
</evidence>
<reference evidence="8" key="1">
    <citation type="submission" date="2020-10" db="EMBL/GenBank/DDBJ databases">
        <authorList>
            <person name="Gilroy R."/>
        </authorList>
    </citation>
    <scope>NUCLEOTIDE SEQUENCE</scope>
    <source>
        <strain evidence="8">G3-8215</strain>
    </source>
</reference>
<evidence type="ECO:0000256" key="2">
    <source>
        <dbReference type="ARBA" id="ARBA00022475"/>
    </source>
</evidence>
<name>A0A940IHL0_9BACT</name>
<protein>
    <submittedName>
        <fullName evidence="8">ABC transporter permease</fullName>
    </submittedName>
</protein>
<feature type="transmembrane region" description="Helical" evidence="6">
    <location>
        <begin position="238"/>
        <end position="262"/>
    </location>
</feature>
<dbReference type="GO" id="GO:0140359">
    <property type="term" value="F:ABC-type transporter activity"/>
    <property type="evidence" value="ECO:0007669"/>
    <property type="project" value="InterPro"/>
</dbReference>
<keyword evidence="3 6" id="KW-0812">Transmembrane</keyword>
<evidence type="ECO:0000256" key="3">
    <source>
        <dbReference type="ARBA" id="ARBA00022692"/>
    </source>
</evidence>
<evidence type="ECO:0000259" key="7">
    <source>
        <dbReference type="Pfam" id="PF12698"/>
    </source>
</evidence>
<dbReference type="EMBL" id="JADILV010000010">
    <property type="protein sequence ID" value="MBO8482783.1"/>
    <property type="molecule type" value="Genomic_DNA"/>
</dbReference>
<comment type="subcellular location">
    <subcellularLocation>
        <location evidence="1">Cell membrane</location>
        <topology evidence="1">Multi-pass membrane protein</topology>
    </subcellularLocation>
</comment>
<evidence type="ECO:0000313" key="8">
    <source>
        <dbReference type="EMBL" id="MBO8482783.1"/>
    </source>
</evidence>
<dbReference type="PANTHER" id="PTHR30294">
    <property type="entry name" value="MEMBRANE COMPONENT OF ABC TRANSPORTER YHHJ-RELATED"/>
    <property type="match status" value="1"/>
</dbReference>
<dbReference type="Pfam" id="PF12698">
    <property type="entry name" value="ABC2_membrane_3"/>
    <property type="match status" value="1"/>
</dbReference>
<evidence type="ECO:0000256" key="6">
    <source>
        <dbReference type="SAM" id="Phobius"/>
    </source>
</evidence>
<evidence type="ECO:0000256" key="5">
    <source>
        <dbReference type="ARBA" id="ARBA00023136"/>
    </source>
</evidence>
<feature type="transmembrane region" description="Helical" evidence="6">
    <location>
        <begin position="298"/>
        <end position="318"/>
    </location>
</feature>